<accession>A0A150M7W6</accession>
<name>A0A150M7W6_9BACI</name>
<proteinExistence type="predicted"/>
<organism evidence="1 2">
    <name type="scientific">Caldibacillus debilis</name>
    <dbReference type="NCBI Taxonomy" id="301148"/>
    <lineage>
        <taxon>Bacteria</taxon>
        <taxon>Bacillati</taxon>
        <taxon>Bacillota</taxon>
        <taxon>Bacilli</taxon>
        <taxon>Bacillales</taxon>
        <taxon>Bacillaceae</taxon>
        <taxon>Caldibacillus</taxon>
    </lineage>
</organism>
<dbReference type="RefSeq" id="WP_061568480.1">
    <property type="nucleotide sequence ID" value="NZ_LQYT01000031.1"/>
</dbReference>
<comment type="caution">
    <text evidence="1">The sequence shown here is derived from an EMBL/GenBank/DDBJ whole genome shotgun (WGS) entry which is preliminary data.</text>
</comment>
<reference evidence="1 2" key="1">
    <citation type="submission" date="2016-01" db="EMBL/GenBank/DDBJ databases">
        <title>Draft Genome Sequences of Seven Thermophilic Sporeformers Isolated from Foods.</title>
        <authorList>
            <person name="Berendsen E.M."/>
            <person name="Wells-Bennik M.H."/>
            <person name="Krawcyk A.O."/>
            <person name="De Jong A."/>
            <person name="Holsappel S."/>
            <person name="Eijlander R.T."/>
            <person name="Kuipers O.P."/>
        </authorList>
    </citation>
    <scope>NUCLEOTIDE SEQUENCE [LARGE SCALE GENOMIC DNA]</scope>
    <source>
        <strain evidence="1 2">B4135</strain>
    </source>
</reference>
<sequence length="75" mass="8518">MQFLDRFPEMEGKKQIWQGRMILTKGDTARVRQAFSAAGRDAFGQGAATISDFQNLAEILHQPHVIIDLQARFIE</sequence>
<gene>
    <name evidence="1" type="ORF">B4135_1773</name>
</gene>
<dbReference type="AlphaFoldDB" id="A0A150M7W6"/>
<evidence type="ECO:0000313" key="2">
    <source>
        <dbReference type="Proteomes" id="UP000075683"/>
    </source>
</evidence>
<dbReference type="Proteomes" id="UP000075683">
    <property type="component" value="Unassembled WGS sequence"/>
</dbReference>
<dbReference type="STRING" id="301148.B4135_1773"/>
<evidence type="ECO:0000313" key="1">
    <source>
        <dbReference type="EMBL" id="KYD20653.1"/>
    </source>
</evidence>
<protein>
    <submittedName>
        <fullName evidence="1">Uncharacterized protein</fullName>
    </submittedName>
</protein>
<dbReference type="EMBL" id="LQYT01000031">
    <property type="protein sequence ID" value="KYD20653.1"/>
    <property type="molecule type" value="Genomic_DNA"/>
</dbReference>